<reference evidence="2" key="1">
    <citation type="submission" date="2020-02" db="EMBL/GenBank/DDBJ databases">
        <authorList>
            <person name="Meier V. D."/>
        </authorList>
    </citation>
    <scope>NUCLEOTIDE SEQUENCE</scope>
    <source>
        <strain evidence="2">AVDCRST_MAG11</strain>
    </source>
</reference>
<feature type="non-terminal residue" evidence="2">
    <location>
        <position position="191"/>
    </location>
</feature>
<accession>A0A6J4KNP3</accession>
<feature type="non-terminal residue" evidence="2">
    <location>
        <position position="1"/>
    </location>
</feature>
<feature type="region of interest" description="Disordered" evidence="1">
    <location>
        <begin position="1"/>
        <end position="191"/>
    </location>
</feature>
<protein>
    <submittedName>
        <fullName evidence="2">Anthranilate synthase, amidotransferase component @ Para-aminobenzoate synthase, amidotransferase component</fullName>
        <ecNumber evidence="2">2.6.1.85</ecNumber>
        <ecNumber evidence="2">4.1.3.27</ecNumber>
    </submittedName>
</protein>
<feature type="compositionally biased region" description="Basic residues" evidence="1">
    <location>
        <begin position="87"/>
        <end position="99"/>
    </location>
</feature>
<organism evidence="2">
    <name type="scientific">uncultured Gemmatimonadaceae bacterium</name>
    <dbReference type="NCBI Taxonomy" id="246130"/>
    <lineage>
        <taxon>Bacteria</taxon>
        <taxon>Pseudomonadati</taxon>
        <taxon>Gemmatimonadota</taxon>
        <taxon>Gemmatimonadia</taxon>
        <taxon>Gemmatimonadales</taxon>
        <taxon>Gemmatimonadaceae</taxon>
        <taxon>environmental samples</taxon>
    </lineage>
</organism>
<feature type="compositionally biased region" description="Basic residues" evidence="1">
    <location>
        <begin position="53"/>
        <end position="64"/>
    </location>
</feature>
<dbReference type="EC" id="4.1.3.27" evidence="2"/>
<sequence>DSRHRQLRLVHLQPRPVPGRARRRPAGAAERRDHGRRGRRARPGGGGALARAVHARRGRRHRAARAPVGRRAPDPGRLPRSPGDRRGVRRPRGARRPGHARQDVADRPRGRPALRRPRVAHARDALSLAARRARVAPALARGDRPRGRRPGRGPRRPARRPPRVGGAVPPGVHPHRGRPADPAELPPSRGV</sequence>
<proteinExistence type="predicted"/>
<dbReference type="GO" id="GO:0046820">
    <property type="term" value="F:4-amino-4-deoxychorismate synthase activity"/>
    <property type="evidence" value="ECO:0007669"/>
    <property type="project" value="UniProtKB-EC"/>
</dbReference>
<feature type="compositionally biased region" description="Low complexity" evidence="1">
    <location>
        <begin position="125"/>
        <end position="140"/>
    </location>
</feature>
<evidence type="ECO:0000256" key="1">
    <source>
        <dbReference type="SAM" id="MobiDB-lite"/>
    </source>
</evidence>
<keyword evidence="2" id="KW-0808">Transferase</keyword>
<feature type="compositionally biased region" description="Basic residues" evidence="1">
    <location>
        <begin position="146"/>
        <end position="162"/>
    </location>
</feature>
<dbReference type="AlphaFoldDB" id="A0A6J4KNP3"/>
<feature type="compositionally biased region" description="Basic and acidic residues" evidence="1">
    <location>
        <begin position="100"/>
        <end position="109"/>
    </location>
</feature>
<keyword evidence="2" id="KW-0456">Lyase</keyword>
<dbReference type="GO" id="GO:0004049">
    <property type="term" value="F:anthranilate synthase activity"/>
    <property type="evidence" value="ECO:0007669"/>
    <property type="project" value="UniProtKB-EC"/>
</dbReference>
<dbReference type="EC" id="2.6.1.85" evidence="2"/>
<evidence type="ECO:0000313" key="2">
    <source>
        <dbReference type="EMBL" id="CAA9311007.1"/>
    </source>
</evidence>
<gene>
    <name evidence="2" type="ORF">AVDCRST_MAG11-1503</name>
</gene>
<name>A0A6J4KNP3_9BACT</name>
<keyword evidence="2" id="KW-0032">Aminotransferase</keyword>
<dbReference type="EMBL" id="CADCTU010000337">
    <property type="protein sequence ID" value="CAA9311007.1"/>
    <property type="molecule type" value="Genomic_DNA"/>
</dbReference>
<feature type="compositionally biased region" description="Basic residues" evidence="1">
    <location>
        <begin position="110"/>
        <end position="120"/>
    </location>
</feature>